<organism evidence="3 4">
    <name type="scientific">Heterobasidion irregulare (strain TC 32-1)</name>
    <dbReference type="NCBI Taxonomy" id="747525"/>
    <lineage>
        <taxon>Eukaryota</taxon>
        <taxon>Fungi</taxon>
        <taxon>Dikarya</taxon>
        <taxon>Basidiomycota</taxon>
        <taxon>Agaricomycotina</taxon>
        <taxon>Agaricomycetes</taxon>
        <taxon>Russulales</taxon>
        <taxon>Bondarzewiaceae</taxon>
        <taxon>Heterobasidion</taxon>
        <taxon>Heterobasidion annosum species complex</taxon>
    </lineage>
</organism>
<protein>
    <recommendedName>
        <fullName evidence="2">PB1 domain-containing protein</fullName>
    </recommendedName>
</protein>
<feature type="region of interest" description="Disordered" evidence="1">
    <location>
        <begin position="543"/>
        <end position="568"/>
    </location>
</feature>
<dbReference type="eggNOG" id="ENOG502QTAC">
    <property type="taxonomic scope" value="Eukaryota"/>
</dbReference>
<feature type="compositionally biased region" description="Basic residues" evidence="1">
    <location>
        <begin position="598"/>
        <end position="614"/>
    </location>
</feature>
<feature type="compositionally biased region" description="Polar residues" evidence="1">
    <location>
        <begin position="171"/>
        <end position="180"/>
    </location>
</feature>
<feature type="compositionally biased region" description="Polar residues" evidence="1">
    <location>
        <begin position="232"/>
        <end position="242"/>
    </location>
</feature>
<dbReference type="SUPFAM" id="SSF54277">
    <property type="entry name" value="CAD &amp; PB1 domains"/>
    <property type="match status" value="1"/>
</dbReference>
<dbReference type="RefSeq" id="XP_009540963.1">
    <property type="nucleotide sequence ID" value="XM_009542668.1"/>
</dbReference>
<evidence type="ECO:0000313" key="4">
    <source>
        <dbReference type="Proteomes" id="UP000030671"/>
    </source>
</evidence>
<feature type="region of interest" description="Disordered" evidence="1">
    <location>
        <begin position="412"/>
        <end position="435"/>
    </location>
</feature>
<dbReference type="KEGG" id="hir:HETIRDRAFT_431504"/>
<feature type="region of interest" description="Disordered" evidence="1">
    <location>
        <begin position="675"/>
        <end position="696"/>
    </location>
</feature>
<dbReference type="InterPro" id="IPR000270">
    <property type="entry name" value="PB1_dom"/>
</dbReference>
<feature type="region of interest" description="Disordered" evidence="1">
    <location>
        <begin position="162"/>
        <end position="312"/>
    </location>
</feature>
<accession>W4KMS6</accession>
<feature type="compositionally biased region" description="Basic and acidic residues" evidence="1">
    <location>
        <begin position="181"/>
        <end position="191"/>
    </location>
</feature>
<dbReference type="GeneID" id="20674541"/>
<evidence type="ECO:0000259" key="2">
    <source>
        <dbReference type="PROSITE" id="PS51745"/>
    </source>
</evidence>
<dbReference type="EMBL" id="KI925454">
    <property type="protein sequence ID" value="ETW87009.1"/>
    <property type="molecule type" value="Genomic_DNA"/>
</dbReference>
<dbReference type="Proteomes" id="UP000030671">
    <property type="component" value="Unassembled WGS sequence"/>
</dbReference>
<dbReference type="HOGENOM" id="CLU_020081_0_0_1"/>
<feature type="domain" description="PB1" evidence="2">
    <location>
        <begin position="2"/>
        <end position="80"/>
    </location>
</feature>
<feature type="compositionally biased region" description="Low complexity" evidence="1">
    <location>
        <begin position="196"/>
        <end position="206"/>
    </location>
</feature>
<feature type="region of interest" description="Disordered" evidence="1">
    <location>
        <begin position="589"/>
        <end position="654"/>
    </location>
</feature>
<sequence length="783" mass="86215">MPINFKFSKDGIIRRATFSSSPSWKTLADKIHLYFKVPRDRIAVSYLDAEDGDDPVTLSSDEELSDYYERVPLGDTIKFSVVDLGARPFLTEGKPLPATPLGSSSRNTFSSFGGGPSPLIIEVEEDGWDQFGFRDILGSTPIRSNESGPHAFVETVDTDVDASSLGHEDGSNVSFKSSTLEGKRDKGKARDMQPTVSDDSSSSVSVIDADAPDKPDIHVPVHSLRGFDSGTFGRSSTTSLPSAQPHPRPDERPLSSTSTTRPTDQSQEHSTASSEHLNRQSSLNDNAKFTAAPGDIFDDPPLPDIPTPSSATSASLVNDIASLLESISAVFTTHPELFENLRTILRNTTNGTYWAGSRESVASAVADLRRAAEETRNATTISVEPARIAEREAGRRVAETLGSMFRSIGEVTAQSPQDGHRLQPTSPPTAVGGPRSLPFAPPPPSMKRNFKAYLPQRDTTPYQIHPWHRFDHPVPPPPPPPHMYRGWNGIPSEHMAFPPPPPPPPPFVPSMPLNARPPAQAQAPHRIPVWNQFRPYPYIPPSTAPIIPERPTTSESPRPEPPEVSYYAASPMDRAREQARMAELRTSLDAAKQTYKKEKARYRKEREERKKRRDHMADTSFDVPTAFGEEASTTDPGRPRERSKSVQVQSPVISPSATQVISNARDGFPQMEMFSLPHSPRRHHTVGGYHDSDRRVDSPVVENTDILKRQIIRRLSDIEMTEHGYPDLKKVLEARLPSGGKKLTQLEEDDLVSEIVDELLTLGGNEANEPPRASGSRIDRGAD</sequence>
<feature type="region of interest" description="Disordered" evidence="1">
    <location>
        <begin position="761"/>
        <end position="783"/>
    </location>
</feature>
<feature type="compositionally biased region" description="Polar residues" evidence="1">
    <location>
        <begin position="261"/>
        <end position="287"/>
    </location>
</feature>
<dbReference type="Pfam" id="PF00564">
    <property type="entry name" value="PB1"/>
    <property type="match status" value="1"/>
</dbReference>
<dbReference type="Gene3D" id="3.10.20.90">
    <property type="entry name" value="Phosphatidylinositol 3-kinase Catalytic Subunit, Chain A, domain 1"/>
    <property type="match status" value="1"/>
</dbReference>
<dbReference type="InterPro" id="IPR053793">
    <property type="entry name" value="PB1-like"/>
</dbReference>
<name>W4KMS6_HETIT</name>
<dbReference type="STRING" id="747525.W4KMS6"/>
<feature type="compositionally biased region" description="Low complexity" evidence="1">
    <location>
        <begin position="645"/>
        <end position="654"/>
    </location>
</feature>
<dbReference type="AlphaFoldDB" id="W4KMS6"/>
<reference evidence="3 4" key="1">
    <citation type="journal article" date="2012" name="New Phytol.">
        <title>Insight into trade-off between wood decay and parasitism from the genome of a fungal forest pathogen.</title>
        <authorList>
            <person name="Olson A."/>
            <person name="Aerts A."/>
            <person name="Asiegbu F."/>
            <person name="Belbahri L."/>
            <person name="Bouzid O."/>
            <person name="Broberg A."/>
            <person name="Canback B."/>
            <person name="Coutinho P.M."/>
            <person name="Cullen D."/>
            <person name="Dalman K."/>
            <person name="Deflorio G."/>
            <person name="van Diepen L.T."/>
            <person name="Dunand C."/>
            <person name="Duplessis S."/>
            <person name="Durling M."/>
            <person name="Gonthier P."/>
            <person name="Grimwood J."/>
            <person name="Fossdal C.G."/>
            <person name="Hansson D."/>
            <person name="Henrissat B."/>
            <person name="Hietala A."/>
            <person name="Himmelstrand K."/>
            <person name="Hoffmeister D."/>
            <person name="Hogberg N."/>
            <person name="James T.Y."/>
            <person name="Karlsson M."/>
            <person name="Kohler A."/>
            <person name="Kues U."/>
            <person name="Lee Y.H."/>
            <person name="Lin Y.C."/>
            <person name="Lind M."/>
            <person name="Lindquist E."/>
            <person name="Lombard V."/>
            <person name="Lucas S."/>
            <person name="Lunden K."/>
            <person name="Morin E."/>
            <person name="Murat C."/>
            <person name="Park J."/>
            <person name="Raffaello T."/>
            <person name="Rouze P."/>
            <person name="Salamov A."/>
            <person name="Schmutz J."/>
            <person name="Solheim H."/>
            <person name="Stahlberg J."/>
            <person name="Velez H."/>
            <person name="de Vries R.P."/>
            <person name="Wiebenga A."/>
            <person name="Woodward S."/>
            <person name="Yakovlev I."/>
            <person name="Garbelotto M."/>
            <person name="Martin F."/>
            <person name="Grigoriev I.V."/>
            <person name="Stenlid J."/>
        </authorList>
    </citation>
    <scope>NUCLEOTIDE SEQUENCE [LARGE SCALE GENOMIC DNA]</scope>
    <source>
        <strain evidence="3 4">TC 32-1</strain>
    </source>
</reference>
<dbReference type="InParanoid" id="W4KMS6"/>
<keyword evidence="4" id="KW-1185">Reference proteome</keyword>
<proteinExistence type="predicted"/>
<dbReference type="OrthoDB" id="661148at2759"/>
<dbReference type="PROSITE" id="PS51745">
    <property type="entry name" value="PB1"/>
    <property type="match status" value="1"/>
</dbReference>
<evidence type="ECO:0000256" key="1">
    <source>
        <dbReference type="SAM" id="MobiDB-lite"/>
    </source>
</evidence>
<evidence type="ECO:0000313" key="3">
    <source>
        <dbReference type="EMBL" id="ETW87009.1"/>
    </source>
</evidence>
<gene>
    <name evidence="3" type="ORF">HETIRDRAFT_431504</name>
</gene>